<feature type="transmembrane region" description="Helical" evidence="12">
    <location>
        <begin position="224"/>
        <end position="246"/>
    </location>
</feature>
<evidence type="ECO:0000256" key="8">
    <source>
        <dbReference type="ARBA" id="ARBA00022989"/>
    </source>
</evidence>
<dbReference type="GO" id="GO:0008076">
    <property type="term" value="C:voltage-gated potassium channel complex"/>
    <property type="evidence" value="ECO:0007669"/>
    <property type="project" value="InterPro"/>
</dbReference>
<evidence type="ECO:0000256" key="7">
    <source>
        <dbReference type="ARBA" id="ARBA00022958"/>
    </source>
</evidence>
<dbReference type="PANTHER" id="PTHR11537:SF254">
    <property type="entry name" value="POTASSIUM VOLTAGE-GATED CHANNEL PROTEIN SHAB"/>
    <property type="match status" value="1"/>
</dbReference>
<dbReference type="AlphaFoldDB" id="A0A840AHF3"/>
<organism evidence="14 15">
    <name type="scientific">Roseococcus suduntuyensis</name>
    <dbReference type="NCBI Taxonomy" id="455361"/>
    <lineage>
        <taxon>Bacteria</taxon>
        <taxon>Pseudomonadati</taxon>
        <taxon>Pseudomonadota</taxon>
        <taxon>Alphaproteobacteria</taxon>
        <taxon>Acetobacterales</taxon>
        <taxon>Roseomonadaceae</taxon>
        <taxon>Roseococcus</taxon>
    </lineage>
</organism>
<dbReference type="Pfam" id="PF00520">
    <property type="entry name" value="Ion_trans"/>
    <property type="match status" value="1"/>
</dbReference>
<keyword evidence="6" id="KW-0851">Voltage-gated channel</keyword>
<evidence type="ECO:0000256" key="11">
    <source>
        <dbReference type="ARBA" id="ARBA00023303"/>
    </source>
</evidence>
<keyword evidence="10 12" id="KW-0472">Membrane</keyword>
<gene>
    <name evidence="14" type="ORF">GGQ83_003904</name>
</gene>
<evidence type="ECO:0000256" key="6">
    <source>
        <dbReference type="ARBA" id="ARBA00022882"/>
    </source>
</evidence>
<dbReference type="InterPro" id="IPR027359">
    <property type="entry name" value="Volt_channel_dom_sf"/>
</dbReference>
<evidence type="ECO:0000256" key="12">
    <source>
        <dbReference type="SAM" id="Phobius"/>
    </source>
</evidence>
<evidence type="ECO:0000313" key="15">
    <source>
        <dbReference type="Proteomes" id="UP000553193"/>
    </source>
</evidence>
<keyword evidence="2" id="KW-0813">Transport</keyword>
<keyword evidence="7" id="KW-0630">Potassium</keyword>
<evidence type="ECO:0000256" key="5">
    <source>
        <dbReference type="ARBA" id="ARBA00022826"/>
    </source>
</evidence>
<evidence type="ECO:0000256" key="4">
    <source>
        <dbReference type="ARBA" id="ARBA00022692"/>
    </source>
</evidence>
<keyword evidence="8 12" id="KW-1133">Transmembrane helix</keyword>
<evidence type="ECO:0000256" key="10">
    <source>
        <dbReference type="ARBA" id="ARBA00023136"/>
    </source>
</evidence>
<proteinExistence type="predicted"/>
<evidence type="ECO:0000313" key="14">
    <source>
        <dbReference type="EMBL" id="MBB3900427.1"/>
    </source>
</evidence>
<feature type="domain" description="Ion transport" evidence="13">
    <location>
        <begin position="32"/>
        <end position="253"/>
    </location>
</feature>
<dbReference type="RefSeq" id="WP_207017802.1">
    <property type="nucleotide sequence ID" value="NZ_JACIDJ010000011.1"/>
</dbReference>
<feature type="transmembrane region" description="Helical" evidence="12">
    <location>
        <begin position="198"/>
        <end position="218"/>
    </location>
</feature>
<accession>A0A840AHF3</accession>
<dbReference type="Proteomes" id="UP000553193">
    <property type="component" value="Unassembled WGS sequence"/>
</dbReference>
<keyword evidence="5" id="KW-0631">Potassium channel</keyword>
<dbReference type="InterPro" id="IPR005821">
    <property type="entry name" value="Ion_trans_dom"/>
</dbReference>
<dbReference type="EMBL" id="JACIDJ010000011">
    <property type="protein sequence ID" value="MBB3900427.1"/>
    <property type="molecule type" value="Genomic_DNA"/>
</dbReference>
<evidence type="ECO:0000256" key="3">
    <source>
        <dbReference type="ARBA" id="ARBA00022538"/>
    </source>
</evidence>
<keyword evidence="15" id="KW-1185">Reference proteome</keyword>
<keyword evidence="3" id="KW-0633">Potassium transport</keyword>
<evidence type="ECO:0000256" key="2">
    <source>
        <dbReference type="ARBA" id="ARBA00022448"/>
    </source>
</evidence>
<name>A0A840AHF3_9PROT</name>
<feature type="transmembrane region" description="Helical" evidence="12">
    <location>
        <begin position="161"/>
        <end position="182"/>
    </location>
</feature>
<sequence>MAPDRPSLRRRLFVQLSPRQWPAEGMSPANKMIGLLILFSVGVATLESEITIYAGNEGIFRTLELLLGGIFLAEYLTRIWVAPEADPDGPAWRARLRFIVSPAGILDLLALSPLLLEDLGPQAFLLRFARMLRILRFARLGQFSGAFAFLQEALASRRHELVLGVCVAGGLLVLSATLLYVVEGDAQPEAFGSIPRSMWWAIATLTTVGYGDVAPITWFGRVCAGFIAVLGIGLIAIPTGILAAAFSDAAQQQRIRKEAARKAHGHHHGEPHQ</sequence>
<dbReference type="SUPFAM" id="SSF81324">
    <property type="entry name" value="Voltage-gated potassium channels"/>
    <property type="match status" value="1"/>
</dbReference>
<dbReference type="GO" id="GO:0005249">
    <property type="term" value="F:voltage-gated potassium channel activity"/>
    <property type="evidence" value="ECO:0007669"/>
    <property type="project" value="InterPro"/>
</dbReference>
<keyword evidence="9" id="KW-0406">Ion transport</keyword>
<dbReference type="Gene3D" id="1.20.120.350">
    <property type="entry name" value="Voltage-gated potassium channels. Chain C"/>
    <property type="match status" value="1"/>
</dbReference>
<dbReference type="Gene3D" id="1.10.287.70">
    <property type="match status" value="1"/>
</dbReference>
<evidence type="ECO:0000259" key="13">
    <source>
        <dbReference type="Pfam" id="PF00520"/>
    </source>
</evidence>
<dbReference type="PRINTS" id="PR00169">
    <property type="entry name" value="KCHANNEL"/>
</dbReference>
<protein>
    <submittedName>
        <fullName evidence="14">Voltage-gated potassium channel</fullName>
    </submittedName>
</protein>
<reference evidence="14 15" key="1">
    <citation type="submission" date="2020-08" db="EMBL/GenBank/DDBJ databases">
        <title>Genomic Encyclopedia of Type Strains, Phase IV (KMG-IV): sequencing the most valuable type-strain genomes for metagenomic binning, comparative biology and taxonomic classification.</title>
        <authorList>
            <person name="Goeker M."/>
        </authorList>
    </citation>
    <scope>NUCLEOTIDE SEQUENCE [LARGE SCALE GENOMIC DNA]</scope>
    <source>
        <strain evidence="14 15">DSM 19979</strain>
    </source>
</reference>
<dbReference type="GO" id="GO:0001508">
    <property type="term" value="P:action potential"/>
    <property type="evidence" value="ECO:0007669"/>
    <property type="project" value="TreeGrafter"/>
</dbReference>
<keyword evidence="11 14" id="KW-0407">Ion channel</keyword>
<keyword evidence="4 12" id="KW-0812">Transmembrane</keyword>
<dbReference type="InterPro" id="IPR028325">
    <property type="entry name" value="VG_K_chnl"/>
</dbReference>
<comment type="caution">
    <text evidence="14">The sequence shown here is derived from an EMBL/GenBank/DDBJ whole genome shotgun (WGS) entry which is preliminary data.</text>
</comment>
<evidence type="ECO:0000256" key="9">
    <source>
        <dbReference type="ARBA" id="ARBA00023065"/>
    </source>
</evidence>
<evidence type="ECO:0000256" key="1">
    <source>
        <dbReference type="ARBA" id="ARBA00004141"/>
    </source>
</evidence>
<dbReference type="PANTHER" id="PTHR11537">
    <property type="entry name" value="VOLTAGE-GATED POTASSIUM CHANNEL"/>
    <property type="match status" value="1"/>
</dbReference>
<comment type="subcellular location">
    <subcellularLocation>
        <location evidence="1">Membrane</location>
        <topology evidence="1">Multi-pass membrane protein</topology>
    </subcellularLocation>
</comment>